<keyword evidence="3" id="KW-1185">Reference proteome</keyword>
<dbReference type="Proteomes" id="UP000000447">
    <property type="component" value="Chromosome"/>
</dbReference>
<dbReference type="KEGG" id="tro:trd_0353"/>
<feature type="compositionally biased region" description="Low complexity" evidence="1">
    <location>
        <begin position="85"/>
        <end position="101"/>
    </location>
</feature>
<dbReference type="HOGENOM" id="CLU_1098090_0_0_0"/>
<feature type="compositionally biased region" description="Polar residues" evidence="1">
    <location>
        <begin position="107"/>
        <end position="121"/>
    </location>
</feature>
<dbReference type="AlphaFoldDB" id="B9KY10"/>
<feature type="region of interest" description="Disordered" evidence="1">
    <location>
        <begin position="74"/>
        <end position="139"/>
    </location>
</feature>
<dbReference type="eggNOG" id="ENOG5032JGF">
    <property type="taxonomic scope" value="Bacteria"/>
</dbReference>
<reference evidence="2 3" key="1">
    <citation type="journal article" date="2009" name="PLoS ONE">
        <title>Complete genome sequence of the aerobic CO-oxidizing thermophile Thermomicrobium roseum.</title>
        <authorList>
            <person name="Wu D."/>
            <person name="Raymond J."/>
            <person name="Wu M."/>
            <person name="Chatterji S."/>
            <person name="Ren Q."/>
            <person name="Graham J.E."/>
            <person name="Bryant D.A."/>
            <person name="Robb F."/>
            <person name="Colman A."/>
            <person name="Tallon L.J."/>
            <person name="Badger J.H."/>
            <person name="Madupu R."/>
            <person name="Ward N.L."/>
            <person name="Eisen J.A."/>
        </authorList>
    </citation>
    <scope>NUCLEOTIDE SEQUENCE [LARGE SCALE GENOMIC DNA]</scope>
    <source>
        <strain evidence="3">ATCC 27502 / DSM 5159 / P-2</strain>
    </source>
</reference>
<evidence type="ECO:0000313" key="3">
    <source>
        <dbReference type="Proteomes" id="UP000000447"/>
    </source>
</evidence>
<dbReference type="OrthoDB" id="9830048at2"/>
<name>B9KY10_THERP</name>
<evidence type="ECO:0000313" key="2">
    <source>
        <dbReference type="EMBL" id="ACM04938.1"/>
    </source>
</evidence>
<sequence>MQRRCGTCRYFEEGGLAGSGWCRHPQRQGLQHVVFVRRGELACRTNWDQDLWEPREAGNRPALSVIAGSWVERADSPSPALHPEATPVSPPSVSAASAGPVHHQRTRPASQSYRTNGQSGETEPFPTVEEHAAPEPTEPSHLIEPQLDDVQPAAHASLAALPRICRTCRDFRPVGDGRHGWCANRYAFPERTLVAAETLGCHSTLGSWWLPTDDWWLQEVDISHHGQPTPLVDELLRQLLSMRQQERRRRASS</sequence>
<proteinExistence type="predicted"/>
<protein>
    <submittedName>
        <fullName evidence="2">Uncharacterized protein</fullName>
    </submittedName>
</protein>
<dbReference type="EMBL" id="CP001275">
    <property type="protein sequence ID" value="ACM04938.1"/>
    <property type="molecule type" value="Genomic_DNA"/>
</dbReference>
<dbReference type="STRING" id="309801.trd_0353"/>
<dbReference type="RefSeq" id="WP_012641760.1">
    <property type="nucleotide sequence ID" value="NC_011959.1"/>
</dbReference>
<organism evidence="2 3">
    <name type="scientific">Thermomicrobium roseum (strain ATCC 27502 / DSM 5159 / P-2)</name>
    <dbReference type="NCBI Taxonomy" id="309801"/>
    <lineage>
        <taxon>Bacteria</taxon>
        <taxon>Pseudomonadati</taxon>
        <taxon>Thermomicrobiota</taxon>
        <taxon>Thermomicrobia</taxon>
        <taxon>Thermomicrobiales</taxon>
        <taxon>Thermomicrobiaceae</taxon>
        <taxon>Thermomicrobium</taxon>
    </lineage>
</organism>
<accession>B9KY10</accession>
<gene>
    <name evidence="2" type="ordered locus">trd_0353</name>
</gene>
<evidence type="ECO:0000256" key="1">
    <source>
        <dbReference type="SAM" id="MobiDB-lite"/>
    </source>
</evidence>